<evidence type="ECO:0000313" key="2">
    <source>
        <dbReference type="EMBL" id="MBT1174549.1"/>
    </source>
</evidence>
<feature type="region of interest" description="Disordered" evidence="1">
    <location>
        <begin position="235"/>
        <end position="295"/>
    </location>
</feature>
<evidence type="ECO:0000313" key="3">
    <source>
        <dbReference type="Proteomes" id="UP000711736"/>
    </source>
</evidence>
<dbReference type="RefSeq" id="WP_214375799.1">
    <property type="nucleotide sequence ID" value="NZ_JAFEJU010000002.1"/>
</dbReference>
<dbReference type="EMBL" id="JAFEJU010000002">
    <property type="protein sequence ID" value="MBT1174549.1"/>
    <property type="molecule type" value="Genomic_DNA"/>
</dbReference>
<gene>
    <name evidence="2" type="ORF">JS530_03325</name>
</gene>
<organism evidence="2 3">
    <name type="scientific">Bifidobacterium colobi</name>
    <dbReference type="NCBI Taxonomy" id="2809026"/>
    <lineage>
        <taxon>Bacteria</taxon>
        <taxon>Bacillati</taxon>
        <taxon>Actinomycetota</taxon>
        <taxon>Actinomycetes</taxon>
        <taxon>Bifidobacteriales</taxon>
        <taxon>Bifidobacteriaceae</taxon>
        <taxon>Bifidobacterium</taxon>
    </lineage>
</organism>
<protein>
    <submittedName>
        <fullName evidence="2">Uncharacterized protein</fullName>
    </submittedName>
</protein>
<comment type="caution">
    <text evidence="2">The sequence shown here is derived from an EMBL/GenBank/DDBJ whole genome shotgun (WGS) entry which is preliminary data.</text>
</comment>
<feature type="compositionally biased region" description="Gly residues" evidence="1">
    <location>
        <begin position="430"/>
        <end position="445"/>
    </location>
</feature>
<feature type="region of interest" description="Disordered" evidence="1">
    <location>
        <begin position="172"/>
        <end position="209"/>
    </location>
</feature>
<feature type="compositionally biased region" description="Gly residues" evidence="1">
    <location>
        <begin position="269"/>
        <end position="295"/>
    </location>
</feature>
<proteinExistence type="predicted"/>
<feature type="compositionally biased region" description="Low complexity" evidence="1">
    <location>
        <begin position="247"/>
        <end position="261"/>
    </location>
</feature>
<feature type="region of interest" description="Disordered" evidence="1">
    <location>
        <begin position="424"/>
        <end position="452"/>
    </location>
</feature>
<evidence type="ECO:0000256" key="1">
    <source>
        <dbReference type="SAM" id="MobiDB-lite"/>
    </source>
</evidence>
<dbReference type="Proteomes" id="UP000711736">
    <property type="component" value="Unassembled WGS sequence"/>
</dbReference>
<reference evidence="2 3" key="1">
    <citation type="journal article" date="2021" name="Environ. Microbiol.">
        <title>Genetic insights into the dark matter of the mammalian gut microbiota through targeted genome reconstruction.</title>
        <authorList>
            <person name="Lugli G.A."/>
            <person name="Alessandri G."/>
            <person name="Milani C."/>
            <person name="Viappiani A."/>
            <person name="Fontana F."/>
            <person name="Tarracchini C."/>
            <person name="Mancabelli L."/>
            <person name="Argentini C."/>
            <person name="Ruiz L."/>
            <person name="Margolles A."/>
            <person name="van Sinderen D."/>
            <person name="Turroni F."/>
            <person name="Ventura M."/>
        </authorList>
    </citation>
    <scope>NUCLEOTIDE SEQUENCE [LARGE SCALE GENOMIC DNA]</scope>
    <source>
        <strain evidence="2 3">LC6</strain>
    </source>
</reference>
<accession>A0ABS5UU07</accession>
<sequence length="485" mass="46830">MGVQVDSTRSAEERLAEIACSTPWELPREVTRYRDALDEVVAEVTRIEGRLAEPGVFECGASGQASRYRQNIVKAIQESNVNQQINKIQERIGQYNAAIETARSVSLPGDALDEASCREIMKATDPMNLVVPGLGTVSGIAGIAGINLVNRMLATNRDEVAQKKLEEIQDSIDTSGFDGGAVPVVDPPAPEDEVVTGTDGRSDDGGWRSGVSAGVASAGVLAGAGAAALSRAGAGAAAGSSGGSGSTGVASAAGSSSGASSQYQRVPSGVGGSGVGSGSGANGSGSSGGGASSGGSAGRDGYYYDPVGKQWVRVDDGRVSVDSGSGGLAGGSSFGKTAAVAGAVGAGAGAGGAVVAGRLAGGSAAGAGLTAVSGAGGLAAVGGGAGVGSYYANAPVHAVPVSSSIKGATGMAAGLSSSSNGVSASSAAGARGGVPGMVGGQGGAGDGRKGKRRGLGYIAPVLEDDEGFEAKPLAAMAGHRKRANE</sequence>
<keyword evidence="3" id="KW-1185">Reference proteome</keyword>
<name>A0ABS5UU07_9BIFI</name>